<dbReference type="Proteomes" id="UP000095283">
    <property type="component" value="Unplaced"/>
</dbReference>
<keyword evidence="1" id="KW-1185">Reference proteome</keyword>
<dbReference type="AlphaFoldDB" id="A0A1I7WQY0"/>
<evidence type="ECO:0000313" key="1">
    <source>
        <dbReference type="Proteomes" id="UP000095283"/>
    </source>
</evidence>
<sequence>MYAEALAASEIRANSVDIPLCDRKFRCPYVCLRGPTALSASRQTGLLFSEECSEVGLDVQD</sequence>
<reference evidence="2" key="1">
    <citation type="submission" date="2016-11" db="UniProtKB">
        <authorList>
            <consortium name="WormBaseParasite"/>
        </authorList>
    </citation>
    <scope>IDENTIFICATION</scope>
</reference>
<name>A0A1I7WQY0_HETBA</name>
<protein>
    <submittedName>
        <fullName evidence="2">Uncharacterized protein</fullName>
    </submittedName>
</protein>
<organism evidence="1 2">
    <name type="scientific">Heterorhabditis bacteriophora</name>
    <name type="common">Entomopathogenic nematode worm</name>
    <dbReference type="NCBI Taxonomy" id="37862"/>
    <lineage>
        <taxon>Eukaryota</taxon>
        <taxon>Metazoa</taxon>
        <taxon>Ecdysozoa</taxon>
        <taxon>Nematoda</taxon>
        <taxon>Chromadorea</taxon>
        <taxon>Rhabditida</taxon>
        <taxon>Rhabditina</taxon>
        <taxon>Rhabditomorpha</taxon>
        <taxon>Strongyloidea</taxon>
        <taxon>Heterorhabditidae</taxon>
        <taxon>Heterorhabditis</taxon>
    </lineage>
</organism>
<dbReference type="WBParaSite" id="Hba_07558">
    <property type="protein sequence ID" value="Hba_07558"/>
    <property type="gene ID" value="Hba_07558"/>
</dbReference>
<accession>A0A1I7WQY0</accession>
<proteinExistence type="predicted"/>
<evidence type="ECO:0000313" key="2">
    <source>
        <dbReference type="WBParaSite" id="Hba_07558"/>
    </source>
</evidence>